<dbReference type="PANTHER" id="PTHR31664">
    <property type="entry name" value="PROTEIN CBG16427"/>
    <property type="match status" value="1"/>
</dbReference>
<protein>
    <submittedName>
        <fullName evidence="1">Uncharacterized protein</fullName>
    </submittedName>
</protein>
<evidence type="ECO:0000313" key="2">
    <source>
        <dbReference type="Proteomes" id="UP001432027"/>
    </source>
</evidence>
<dbReference type="Proteomes" id="UP001432027">
    <property type="component" value="Unassembled WGS sequence"/>
</dbReference>
<sequence>MDRVGAFYAVDGVLVHKGKSCAYGRDQIKKELAPFAVPDNTTLSDEVYEATSDHIVYKAAFKTTVKSSGVEVGGKFEEIFRKEGDERL</sequence>
<reference evidence="1" key="1">
    <citation type="submission" date="2023-10" db="EMBL/GenBank/DDBJ databases">
        <title>Genome assembly of Pristionchus species.</title>
        <authorList>
            <person name="Yoshida K."/>
            <person name="Sommer R.J."/>
        </authorList>
    </citation>
    <scope>NUCLEOTIDE SEQUENCE</scope>
    <source>
        <strain evidence="1">RS0144</strain>
    </source>
</reference>
<proteinExistence type="predicted"/>
<organism evidence="1 2">
    <name type="scientific">Pristionchus entomophagus</name>
    <dbReference type="NCBI Taxonomy" id="358040"/>
    <lineage>
        <taxon>Eukaryota</taxon>
        <taxon>Metazoa</taxon>
        <taxon>Ecdysozoa</taxon>
        <taxon>Nematoda</taxon>
        <taxon>Chromadorea</taxon>
        <taxon>Rhabditida</taxon>
        <taxon>Rhabditina</taxon>
        <taxon>Diplogasteromorpha</taxon>
        <taxon>Diplogasteroidea</taxon>
        <taxon>Neodiplogasteridae</taxon>
        <taxon>Pristionchus</taxon>
    </lineage>
</organism>
<dbReference type="PANTHER" id="PTHR31664:SF4">
    <property type="entry name" value="DUF4440 DOMAIN-CONTAINING PROTEIN"/>
    <property type="match status" value="1"/>
</dbReference>
<dbReference type="EMBL" id="BTSX01000003">
    <property type="protein sequence ID" value="GMS90937.1"/>
    <property type="molecule type" value="Genomic_DNA"/>
</dbReference>
<name>A0AAV5T7L9_9BILA</name>
<dbReference type="Gene3D" id="3.10.450.50">
    <property type="match status" value="1"/>
</dbReference>
<accession>A0AAV5T7L9</accession>
<dbReference type="InterPro" id="IPR032710">
    <property type="entry name" value="NTF2-like_dom_sf"/>
</dbReference>
<dbReference type="AlphaFoldDB" id="A0AAV5T7L9"/>
<evidence type="ECO:0000313" key="1">
    <source>
        <dbReference type="EMBL" id="GMS90937.1"/>
    </source>
</evidence>
<keyword evidence="2" id="KW-1185">Reference proteome</keyword>
<gene>
    <name evidence="1" type="ORF">PENTCL1PPCAC_13112</name>
</gene>
<comment type="caution">
    <text evidence="1">The sequence shown here is derived from an EMBL/GenBank/DDBJ whole genome shotgun (WGS) entry which is preliminary data.</text>
</comment>
<dbReference type="SUPFAM" id="SSF54427">
    <property type="entry name" value="NTF2-like"/>
    <property type="match status" value="1"/>
</dbReference>